<dbReference type="Proteomes" id="UP000027265">
    <property type="component" value="Unassembled WGS sequence"/>
</dbReference>
<dbReference type="OrthoDB" id="2999773at2759"/>
<protein>
    <submittedName>
        <fullName evidence="1">Uncharacterized protein</fullName>
    </submittedName>
</protein>
<reference evidence="2" key="1">
    <citation type="journal article" date="2014" name="Proc. Natl. Acad. Sci. U.S.A.">
        <title>Extensive sampling of basidiomycete genomes demonstrates inadequacy of the white-rot/brown-rot paradigm for wood decay fungi.</title>
        <authorList>
            <person name="Riley R."/>
            <person name="Salamov A.A."/>
            <person name="Brown D.W."/>
            <person name="Nagy L.G."/>
            <person name="Floudas D."/>
            <person name="Held B.W."/>
            <person name="Levasseur A."/>
            <person name="Lombard V."/>
            <person name="Morin E."/>
            <person name="Otillar R."/>
            <person name="Lindquist E.A."/>
            <person name="Sun H."/>
            <person name="LaButti K.M."/>
            <person name="Schmutz J."/>
            <person name="Jabbour D."/>
            <person name="Luo H."/>
            <person name="Baker S.E."/>
            <person name="Pisabarro A.G."/>
            <person name="Walton J.D."/>
            <person name="Blanchette R.A."/>
            <person name="Henrissat B."/>
            <person name="Martin F."/>
            <person name="Cullen D."/>
            <person name="Hibbett D.S."/>
            <person name="Grigoriev I.V."/>
        </authorList>
    </citation>
    <scope>NUCLEOTIDE SEQUENCE [LARGE SCALE GENOMIC DNA]</scope>
    <source>
        <strain evidence="2">MUCL 33604</strain>
    </source>
</reference>
<dbReference type="STRING" id="933084.A0A067Q9S5"/>
<organism evidence="1 2">
    <name type="scientific">Jaapia argillacea MUCL 33604</name>
    <dbReference type="NCBI Taxonomy" id="933084"/>
    <lineage>
        <taxon>Eukaryota</taxon>
        <taxon>Fungi</taxon>
        <taxon>Dikarya</taxon>
        <taxon>Basidiomycota</taxon>
        <taxon>Agaricomycotina</taxon>
        <taxon>Agaricomycetes</taxon>
        <taxon>Agaricomycetidae</taxon>
        <taxon>Jaapiales</taxon>
        <taxon>Jaapiaceae</taxon>
        <taxon>Jaapia</taxon>
    </lineage>
</organism>
<dbReference type="EMBL" id="KL197714">
    <property type="protein sequence ID" value="KDQ60267.1"/>
    <property type="molecule type" value="Genomic_DNA"/>
</dbReference>
<accession>A0A067Q9S5</accession>
<dbReference type="InParanoid" id="A0A067Q9S5"/>
<evidence type="ECO:0000313" key="1">
    <source>
        <dbReference type="EMBL" id="KDQ60267.1"/>
    </source>
</evidence>
<dbReference type="InterPro" id="IPR046670">
    <property type="entry name" value="DUF6540"/>
</dbReference>
<dbReference type="HOGENOM" id="CLU_099931_1_1_1"/>
<keyword evidence="2" id="KW-1185">Reference proteome</keyword>
<gene>
    <name evidence="1" type="ORF">JAAARDRAFT_601244</name>
</gene>
<evidence type="ECO:0000313" key="2">
    <source>
        <dbReference type="Proteomes" id="UP000027265"/>
    </source>
</evidence>
<dbReference type="Pfam" id="PF20174">
    <property type="entry name" value="DUF6540"/>
    <property type="match status" value="1"/>
</dbReference>
<name>A0A067Q9S5_9AGAM</name>
<sequence length="179" mass="19772">MPRSVYLLVYHSPLFPAHWGLFIPYPVSLLHPSTATVPDDEGSPSQKTAIGKVIHVHGDSFNGFAHQFKRNYEHDTTQRAHSLVWLCEVGDEWVGDGEDEKGDERELKLDVEPVDEIERRALSVPAPGPSLKHAGNLGGGKKVEIKNCQTWLRDFVQVLVEEGIFPSSALAALDAAPKN</sequence>
<proteinExistence type="predicted"/>
<dbReference type="AlphaFoldDB" id="A0A067Q9S5"/>